<evidence type="ECO:0000313" key="8">
    <source>
        <dbReference type="Proteomes" id="UP000314011"/>
    </source>
</evidence>
<dbReference type="GO" id="GO:0016787">
    <property type="term" value="F:hydrolase activity"/>
    <property type="evidence" value="ECO:0007669"/>
    <property type="project" value="UniProtKB-KW"/>
</dbReference>
<keyword evidence="4 7" id="KW-0378">Hydrolase</keyword>
<keyword evidence="5" id="KW-0862">Zinc</keyword>
<dbReference type="OrthoDB" id="9773738at2"/>
<gene>
    <name evidence="7" type="ORF">FHY64_14210</name>
</gene>
<dbReference type="GO" id="GO:0046872">
    <property type="term" value="F:metal ion binding"/>
    <property type="evidence" value="ECO:0007669"/>
    <property type="project" value="UniProtKB-KW"/>
</dbReference>
<dbReference type="InterPro" id="IPR001279">
    <property type="entry name" value="Metallo-B-lactamas"/>
</dbReference>
<dbReference type="SMART" id="SM00849">
    <property type="entry name" value="Lactamase_B"/>
    <property type="match status" value="1"/>
</dbReference>
<evidence type="ECO:0000256" key="5">
    <source>
        <dbReference type="ARBA" id="ARBA00022833"/>
    </source>
</evidence>
<dbReference type="Gene3D" id="3.60.15.10">
    <property type="entry name" value="Ribonuclease Z/Hydroxyacylglutathione hydrolase-like"/>
    <property type="match status" value="1"/>
</dbReference>
<evidence type="ECO:0000256" key="4">
    <source>
        <dbReference type="ARBA" id="ARBA00022801"/>
    </source>
</evidence>
<proteinExistence type="inferred from homology"/>
<comment type="cofactor">
    <cofactor evidence="1">
        <name>Zn(2+)</name>
        <dbReference type="ChEBI" id="CHEBI:29105"/>
    </cofactor>
</comment>
<protein>
    <submittedName>
        <fullName evidence="7">MBL fold metallo-hydrolase</fullName>
    </submittedName>
</protein>
<reference evidence="7 8" key="1">
    <citation type="submission" date="2019-06" db="EMBL/GenBank/DDBJ databases">
        <title>Genome of new Rhodobacteraceae sp. SM1903.</title>
        <authorList>
            <person name="Ren X."/>
        </authorList>
    </citation>
    <scope>NUCLEOTIDE SEQUENCE [LARGE SCALE GENOMIC DNA]</scope>
    <source>
        <strain evidence="7 8">SM1903</strain>
    </source>
</reference>
<dbReference type="InterPro" id="IPR036866">
    <property type="entry name" value="RibonucZ/Hydroxyglut_hydro"/>
</dbReference>
<name>A0A5C5G8Y5_9RHOB</name>
<organism evidence="7 8">
    <name type="scientific">Pelagovum pacificum</name>
    <dbReference type="NCBI Taxonomy" id="2588711"/>
    <lineage>
        <taxon>Bacteria</taxon>
        <taxon>Pseudomonadati</taxon>
        <taxon>Pseudomonadota</taxon>
        <taxon>Alphaproteobacteria</taxon>
        <taxon>Rhodobacterales</taxon>
        <taxon>Paracoccaceae</taxon>
        <taxon>Pelagovum</taxon>
    </lineage>
</organism>
<dbReference type="PANTHER" id="PTHR42978">
    <property type="entry name" value="QUORUM-QUENCHING LACTONASE YTNP-RELATED-RELATED"/>
    <property type="match status" value="1"/>
</dbReference>
<dbReference type="SUPFAM" id="SSF56281">
    <property type="entry name" value="Metallo-hydrolase/oxidoreductase"/>
    <property type="match status" value="1"/>
</dbReference>
<keyword evidence="8" id="KW-1185">Reference proteome</keyword>
<dbReference type="RefSeq" id="WP_140195945.1">
    <property type="nucleotide sequence ID" value="NZ_CP065915.1"/>
</dbReference>
<dbReference type="Pfam" id="PF00753">
    <property type="entry name" value="Lactamase_B"/>
    <property type="match status" value="1"/>
</dbReference>
<feature type="domain" description="Metallo-beta-lactamase" evidence="6">
    <location>
        <begin position="30"/>
        <end position="257"/>
    </location>
</feature>
<dbReference type="Proteomes" id="UP000314011">
    <property type="component" value="Unassembled WGS sequence"/>
</dbReference>
<accession>A0A5C5G8Y5</accession>
<dbReference type="CDD" id="cd07730">
    <property type="entry name" value="metallo-hydrolase-like_MBL-fold"/>
    <property type="match status" value="1"/>
</dbReference>
<dbReference type="EMBL" id="VFFF01000002">
    <property type="protein sequence ID" value="TNY31181.1"/>
    <property type="molecule type" value="Genomic_DNA"/>
</dbReference>
<dbReference type="AlphaFoldDB" id="A0A5C5G8Y5"/>
<sequence length="269" mass="28953">MKLLFANSAHVHASERLLLKGGRGRRMALRVRYGLVRHPDHGAILIDTGYTKAATSAPGRSLLLRLYGKLLKPTLLTDGQPDAFLARQGLTPQDISTVVLTHFHADHVSGLSLFPQATLITPGAALKALRNRGTLANLRHGVFAELIPDMTTQPIEDRPLVRTGADLPPAHDVFGDGSLLALDLPGHAEGHVGLLFPKLETPLLYATDAAWLLDALDPGKAQGRLAALISDDRPAAAASEDVIRRFRAKGWQVMLCHDPAPTAYDEAGH</sequence>
<comment type="caution">
    <text evidence="7">The sequence shown here is derived from an EMBL/GenBank/DDBJ whole genome shotgun (WGS) entry which is preliminary data.</text>
</comment>
<evidence type="ECO:0000256" key="3">
    <source>
        <dbReference type="ARBA" id="ARBA00022723"/>
    </source>
</evidence>
<evidence type="ECO:0000259" key="6">
    <source>
        <dbReference type="SMART" id="SM00849"/>
    </source>
</evidence>
<dbReference type="PANTHER" id="PTHR42978:SF2">
    <property type="entry name" value="102 KBASES UNSTABLE REGION: FROM 1 TO 119443"/>
    <property type="match status" value="1"/>
</dbReference>
<evidence type="ECO:0000256" key="2">
    <source>
        <dbReference type="ARBA" id="ARBA00007749"/>
    </source>
</evidence>
<keyword evidence="3" id="KW-0479">Metal-binding</keyword>
<dbReference type="InterPro" id="IPR051013">
    <property type="entry name" value="MBL_superfamily_lactonases"/>
</dbReference>
<evidence type="ECO:0000313" key="7">
    <source>
        <dbReference type="EMBL" id="TNY31181.1"/>
    </source>
</evidence>
<evidence type="ECO:0000256" key="1">
    <source>
        <dbReference type="ARBA" id="ARBA00001947"/>
    </source>
</evidence>
<comment type="similarity">
    <text evidence="2">Belongs to the metallo-beta-lactamase superfamily.</text>
</comment>